<dbReference type="OrthoDB" id="9976048at2759"/>
<organism evidence="1 2">
    <name type="scientific">Dreissena polymorpha</name>
    <name type="common">Zebra mussel</name>
    <name type="synonym">Mytilus polymorpha</name>
    <dbReference type="NCBI Taxonomy" id="45954"/>
    <lineage>
        <taxon>Eukaryota</taxon>
        <taxon>Metazoa</taxon>
        <taxon>Spiralia</taxon>
        <taxon>Lophotrochozoa</taxon>
        <taxon>Mollusca</taxon>
        <taxon>Bivalvia</taxon>
        <taxon>Autobranchia</taxon>
        <taxon>Heteroconchia</taxon>
        <taxon>Euheterodonta</taxon>
        <taxon>Imparidentia</taxon>
        <taxon>Neoheterodontei</taxon>
        <taxon>Myida</taxon>
        <taxon>Dreissenoidea</taxon>
        <taxon>Dreissenidae</taxon>
        <taxon>Dreissena</taxon>
    </lineage>
</organism>
<dbReference type="EMBL" id="JAIWYP010000004">
    <property type="protein sequence ID" value="KAH3836919.1"/>
    <property type="molecule type" value="Genomic_DNA"/>
</dbReference>
<protein>
    <submittedName>
        <fullName evidence="1">Uncharacterized protein</fullName>
    </submittedName>
</protein>
<reference evidence="1" key="1">
    <citation type="journal article" date="2019" name="bioRxiv">
        <title>The Genome of the Zebra Mussel, Dreissena polymorpha: A Resource for Invasive Species Research.</title>
        <authorList>
            <person name="McCartney M.A."/>
            <person name="Auch B."/>
            <person name="Kono T."/>
            <person name="Mallez S."/>
            <person name="Zhang Y."/>
            <person name="Obille A."/>
            <person name="Becker A."/>
            <person name="Abrahante J.E."/>
            <person name="Garbe J."/>
            <person name="Badalamenti J.P."/>
            <person name="Herman A."/>
            <person name="Mangelson H."/>
            <person name="Liachko I."/>
            <person name="Sullivan S."/>
            <person name="Sone E.D."/>
            <person name="Koren S."/>
            <person name="Silverstein K.A.T."/>
            <person name="Beckman K.B."/>
            <person name="Gohl D.M."/>
        </authorList>
    </citation>
    <scope>NUCLEOTIDE SEQUENCE</scope>
    <source>
        <strain evidence="1">Duluth1</strain>
        <tissue evidence="1">Whole animal</tissue>
    </source>
</reference>
<dbReference type="Proteomes" id="UP000828390">
    <property type="component" value="Unassembled WGS sequence"/>
</dbReference>
<comment type="caution">
    <text evidence="1">The sequence shown here is derived from an EMBL/GenBank/DDBJ whole genome shotgun (WGS) entry which is preliminary data.</text>
</comment>
<reference evidence="1" key="2">
    <citation type="submission" date="2020-11" db="EMBL/GenBank/DDBJ databases">
        <authorList>
            <person name="McCartney M.A."/>
            <person name="Auch B."/>
            <person name="Kono T."/>
            <person name="Mallez S."/>
            <person name="Becker A."/>
            <person name="Gohl D.M."/>
            <person name="Silverstein K.A.T."/>
            <person name="Koren S."/>
            <person name="Bechman K.B."/>
            <person name="Herman A."/>
            <person name="Abrahante J.E."/>
            <person name="Garbe J."/>
        </authorList>
    </citation>
    <scope>NUCLEOTIDE SEQUENCE</scope>
    <source>
        <strain evidence="1">Duluth1</strain>
        <tissue evidence="1">Whole animal</tissue>
    </source>
</reference>
<evidence type="ECO:0000313" key="1">
    <source>
        <dbReference type="EMBL" id="KAH3836919.1"/>
    </source>
</evidence>
<gene>
    <name evidence="1" type="ORF">DPMN_110295</name>
</gene>
<proteinExistence type="predicted"/>
<accession>A0A9D4KCE3</accession>
<evidence type="ECO:0000313" key="2">
    <source>
        <dbReference type="Proteomes" id="UP000828390"/>
    </source>
</evidence>
<name>A0A9D4KCE3_DREPO</name>
<keyword evidence="2" id="KW-1185">Reference proteome</keyword>
<dbReference type="Gene3D" id="3.40.1280.30">
    <property type="match status" value="1"/>
</dbReference>
<dbReference type="AlphaFoldDB" id="A0A9D4KCE3"/>
<sequence>MHYRKLNLIVSVVWRKLGVKYLTLSRRSHSRSVYDRYPNFFHIQYEYLCEKGLAKLLDSRDMEFHKIKYEILKAEEHKQIPEKMRAKDWLTVRNSDQSRLLGSYLNIKTEQETLNDMRTCRHKEKQELNHMFDSLDQAGCNLQSFMCVDIKAWNKFFQEIHAWKDILSLQFGKPVIVFNWAYYKNYESKPINSFHPNVFIEMNRNHLSPLCIYYFNFNVTINKSYPFIMWQKGQVTDSAIYEKDRLVYISNVSENIYNPNSDDIPVLFNQSFELGQCSIIIEAEKIGIRHASFPIEKYIQIGKVRLDPALDLTVPQQLEILRDLELGLDWETAIARNILIPPGSITKVSEIGKHIRQKRNERNSKLISDLTMTITDNCDSDKLDCS</sequence>
<dbReference type="InterPro" id="IPR038459">
    <property type="entry name" value="MT_TRM10-typ_sf"/>
</dbReference>